<dbReference type="Proteomes" id="UP000237662">
    <property type="component" value="Unassembled WGS sequence"/>
</dbReference>
<comment type="caution">
    <text evidence="1">The sequence shown here is derived from an EMBL/GenBank/DDBJ whole genome shotgun (WGS) entry which is preliminary data.</text>
</comment>
<evidence type="ECO:0000313" key="1">
    <source>
        <dbReference type="EMBL" id="PPK86124.1"/>
    </source>
</evidence>
<proteinExistence type="predicted"/>
<keyword evidence="2" id="KW-1185">Reference proteome</keyword>
<dbReference type="InterPro" id="IPR036249">
    <property type="entry name" value="Thioredoxin-like_sf"/>
</dbReference>
<dbReference type="EMBL" id="PTJC01000006">
    <property type="protein sequence ID" value="PPK86124.1"/>
    <property type="molecule type" value="Genomic_DNA"/>
</dbReference>
<protein>
    <recommendedName>
        <fullName evidence="3">DSBA-like thioredoxin domain-containing protein</fullName>
    </recommendedName>
</protein>
<reference evidence="1 2" key="1">
    <citation type="submission" date="2018-02" db="EMBL/GenBank/DDBJ databases">
        <title>Genomic Encyclopedia of Archaeal and Bacterial Type Strains, Phase II (KMG-II): from individual species to whole genera.</title>
        <authorList>
            <person name="Goeker M."/>
        </authorList>
    </citation>
    <scope>NUCLEOTIDE SEQUENCE [LARGE SCALE GENOMIC DNA]</scope>
    <source>
        <strain evidence="1 2">DSM 29526</strain>
    </source>
</reference>
<dbReference type="CDD" id="cd03025">
    <property type="entry name" value="DsbA_FrnE_like"/>
    <property type="match status" value="1"/>
</dbReference>
<gene>
    <name evidence="1" type="ORF">CLV84_3043</name>
</gene>
<sequence>MTTPSEKPKIIYVMDPLCGWCYGNNRTMQTVYDTYRGQVDFQVLPGGLWTGDHTRVQSPGMTSYFLRHDQAIHDRSGMVFGSPYLDLIRQHEIVLDSEVPSRAIVTVQHHWPEHNVRFALGVVALRFREGLDVNREAAYLPLCEQLGIPPDDFLAAFRGAAARSRTQETFRMARGYASGFPTLLLQTGDVTQVLKAVTHPRRRSPGRSMPCCSALRVMANEIPYRSWPGGSVGTPSLGQG</sequence>
<evidence type="ECO:0000313" key="2">
    <source>
        <dbReference type="Proteomes" id="UP000237662"/>
    </source>
</evidence>
<organism evidence="1 2">
    <name type="scientific">Neolewinella xylanilytica</name>
    <dbReference type="NCBI Taxonomy" id="1514080"/>
    <lineage>
        <taxon>Bacteria</taxon>
        <taxon>Pseudomonadati</taxon>
        <taxon>Bacteroidota</taxon>
        <taxon>Saprospiria</taxon>
        <taxon>Saprospirales</taxon>
        <taxon>Lewinellaceae</taxon>
        <taxon>Neolewinella</taxon>
    </lineage>
</organism>
<dbReference type="AlphaFoldDB" id="A0A2S6I4P3"/>
<dbReference type="Gene3D" id="3.40.30.10">
    <property type="entry name" value="Glutaredoxin"/>
    <property type="match status" value="1"/>
</dbReference>
<evidence type="ECO:0008006" key="3">
    <source>
        <dbReference type="Google" id="ProtNLM"/>
    </source>
</evidence>
<dbReference type="Gene3D" id="1.10.472.60">
    <property type="entry name" value="putative protein disulfide isomerase domain"/>
    <property type="match status" value="1"/>
</dbReference>
<accession>A0A2S6I4P3</accession>
<name>A0A2S6I4P3_9BACT</name>
<dbReference type="SUPFAM" id="SSF52833">
    <property type="entry name" value="Thioredoxin-like"/>
    <property type="match status" value="1"/>
</dbReference>